<feature type="transmembrane region" description="Helical" evidence="1">
    <location>
        <begin position="20"/>
        <end position="39"/>
    </location>
</feature>
<dbReference type="EMBL" id="MPUH01000367">
    <property type="protein sequence ID" value="OMJ81761.1"/>
    <property type="molecule type" value="Genomic_DNA"/>
</dbReference>
<dbReference type="CDD" id="cd18773">
    <property type="entry name" value="PDC1_HK_sensor"/>
    <property type="match status" value="1"/>
</dbReference>
<evidence type="ECO:0008006" key="4">
    <source>
        <dbReference type="Google" id="ProtNLM"/>
    </source>
</evidence>
<sequence>MGIKDKFNSLKLEYQLQISIIISSALICGTLIVITYFQLDWLRGMIIAETEKTLTDKIYSSMENIGLAESRRMENYIQIYMNYIENLKTIEEEALGLNEMGEYFNNNQAPVQDNTLEDDEISYDKGTFMTRLSGLSDKGKDLELKQAVMDLIFPKMYRENMVFIYAGFEINEISHRYPGIKIVDRTYSPITREWYYKADDNKGIPVLTEPHIDEFTSDWVFSVSLSLVDNNNKIFGAVGVDLRIKPYIDIVDKYTILDTGFIIIVSEAGNMLNIPKQWDFDNSMHIKIYNETVGITKNIWESIKIIPNKAEFEFEHVYDITVNEGNDNKTTYKVMKYDVKPYKDQDNITHFVLVCMNKTELLDKVNYVRGKFYETYVVIFFVVLAFALVVFIIIALLLRTNGRKIGKQFSKIEKVFLSIVSRGLLPDLTSNVSFVKLKNYDKGIESLVSACEEKVKIINLREDNFTYFDWKGCRPSDTLLYASWADSLYPFNIFGERDASWKFLLTKLSSFDQPV</sequence>
<keyword evidence="1" id="KW-0812">Transmembrane</keyword>
<evidence type="ECO:0000313" key="2">
    <source>
        <dbReference type="EMBL" id="OMJ81761.1"/>
    </source>
</evidence>
<evidence type="ECO:0000313" key="3">
    <source>
        <dbReference type="Proteomes" id="UP000187209"/>
    </source>
</evidence>
<reference evidence="2 3" key="1">
    <citation type="submission" date="2016-11" db="EMBL/GenBank/DDBJ databases">
        <title>The macronuclear genome of Stentor coeruleus: a giant cell with tiny introns.</title>
        <authorList>
            <person name="Slabodnick M."/>
            <person name="Ruby J.G."/>
            <person name="Reiff S.B."/>
            <person name="Swart E.C."/>
            <person name="Gosai S."/>
            <person name="Prabakaran S."/>
            <person name="Witkowska E."/>
            <person name="Larue G.E."/>
            <person name="Fisher S."/>
            <person name="Freeman R.M."/>
            <person name="Gunawardena J."/>
            <person name="Chu W."/>
            <person name="Stover N.A."/>
            <person name="Gregory B.D."/>
            <person name="Nowacki M."/>
            <person name="Derisi J."/>
            <person name="Roy S.W."/>
            <person name="Marshall W.F."/>
            <person name="Sood P."/>
        </authorList>
    </citation>
    <scope>NUCLEOTIDE SEQUENCE [LARGE SCALE GENOMIC DNA]</scope>
    <source>
        <strain evidence="2">WM001</strain>
    </source>
</reference>
<accession>A0A1R2BYH6</accession>
<evidence type="ECO:0000256" key="1">
    <source>
        <dbReference type="SAM" id="Phobius"/>
    </source>
</evidence>
<keyword evidence="3" id="KW-1185">Reference proteome</keyword>
<proteinExistence type="predicted"/>
<organism evidence="2 3">
    <name type="scientific">Stentor coeruleus</name>
    <dbReference type="NCBI Taxonomy" id="5963"/>
    <lineage>
        <taxon>Eukaryota</taxon>
        <taxon>Sar</taxon>
        <taxon>Alveolata</taxon>
        <taxon>Ciliophora</taxon>
        <taxon>Postciliodesmatophora</taxon>
        <taxon>Heterotrichea</taxon>
        <taxon>Heterotrichida</taxon>
        <taxon>Stentoridae</taxon>
        <taxon>Stentor</taxon>
    </lineage>
</organism>
<dbReference type="OrthoDB" id="2150145at2759"/>
<dbReference type="Proteomes" id="UP000187209">
    <property type="component" value="Unassembled WGS sequence"/>
</dbReference>
<keyword evidence="1" id="KW-1133">Transmembrane helix</keyword>
<dbReference type="AlphaFoldDB" id="A0A1R2BYH6"/>
<keyword evidence="1" id="KW-0472">Membrane</keyword>
<dbReference type="Gene3D" id="3.30.450.20">
    <property type="entry name" value="PAS domain"/>
    <property type="match status" value="1"/>
</dbReference>
<comment type="caution">
    <text evidence="2">The sequence shown here is derived from an EMBL/GenBank/DDBJ whole genome shotgun (WGS) entry which is preliminary data.</text>
</comment>
<protein>
    <recommendedName>
        <fullName evidence="4">Cache domain-containing protein</fullName>
    </recommendedName>
</protein>
<gene>
    <name evidence="2" type="ORF">SteCoe_17702</name>
</gene>
<name>A0A1R2BYH6_9CILI</name>
<feature type="transmembrane region" description="Helical" evidence="1">
    <location>
        <begin position="376"/>
        <end position="398"/>
    </location>
</feature>